<accession>A0A1I8IT70</accession>
<feature type="region of interest" description="Disordered" evidence="1">
    <location>
        <begin position="159"/>
        <end position="179"/>
    </location>
</feature>
<keyword evidence="3" id="KW-1185">Reference proteome</keyword>
<keyword evidence="2" id="KW-0812">Transmembrane</keyword>
<dbReference type="Proteomes" id="UP000095280">
    <property type="component" value="Unplaced"/>
</dbReference>
<dbReference type="WBParaSite" id="maker-uti_cns_0016257-snap-gene-0.2-mRNA-1">
    <property type="protein sequence ID" value="maker-uti_cns_0016257-snap-gene-0.2-mRNA-1"/>
    <property type="gene ID" value="maker-uti_cns_0016257-snap-gene-0.2"/>
</dbReference>
<organism evidence="3 4">
    <name type="scientific">Macrostomum lignano</name>
    <dbReference type="NCBI Taxonomy" id="282301"/>
    <lineage>
        <taxon>Eukaryota</taxon>
        <taxon>Metazoa</taxon>
        <taxon>Spiralia</taxon>
        <taxon>Lophotrochozoa</taxon>
        <taxon>Platyhelminthes</taxon>
        <taxon>Rhabditophora</taxon>
        <taxon>Macrostomorpha</taxon>
        <taxon>Macrostomida</taxon>
        <taxon>Macrostomidae</taxon>
        <taxon>Macrostomum</taxon>
    </lineage>
</organism>
<name>A0A1I8IT70_9PLAT</name>
<reference evidence="4" key="1">
    <citation type="submission" date="2016-11" db="UniProtKB">
        <authorList>
            <consortium name="WormBaseParasite"/>
        </authorList>
    </citation>
    <scope>IDENTIFICATION</scope>
</reference>
<evidence type="ECO:0000256" key="2">
    <source>
        <dbReference type="SAM" id="Phobius"/>
    </source>
</evidence>
<protein>
    <submittedName>
        <fullName evidence="4">ANF_receptor domain-containing protein</fullName>
    </submittedName>
</protein>
<evidence type="ECO:0000313" key="3">
    <source>
        <dbReference type="Proteomes" id="UP000095280"/>
    </source>
</evidence>
<feature type="transmembrane region" description="Helical" evidence="2">
    <location>
        <begin position="7"/>
        <end position="31"/>
    </location>
</feature>
<sequence length="573" mass="61127">NDAKTAFLIIGLITYFIGLAFTFACTFLDIFEGNNIVLLVDAGCMILADKLGWSLLCALISGAFLILTVFTGGRGGRGSGGTKQQPASAAAVAPSKLDSRYQWTGAPDWRTEGGYYGPQQPEASYVRTEESHVRTEASCQNRGVMSEPRRHVRTEASCQNRGVMSEPRRHMSEPRRHVRTEASYVRTESNRVICQNRGTITEASCQNQGNMSEPRHNVRTEASCQNQGNMSEPRHSVRTEASCQNRGVMSAAEASRNMSVFWRMLDLCLLLAALSAVPGPAHGMDFRLGVLLEDGSSVSADLINKTVSRIVNDDWMYFSAGSNRRMVLEIAAVPAGKTVQAVQKVCTWHNVSALLAVGSCELAVCARDLGKSLGVPTVVVPVGLCDVAIDSNFVAVGREPISHQVAAAVAAIGYEKVTEIALVYDETQAGSARLVAAMLTKERLREVLLAANATGAIRVDYQWLALDPGVNAAQLLSWLPTAGFPVNLLIIRSPTWGLATTPDTCIDQLTAVVPGCRGDSLTVAQLQAADSVLAVATALLSLNASDSASESRVTCGLPGSWPGGAAVARALKS</sequence>
<feature type="compositionally biased region" description="Basic and acidic residues" evidence="1">
    <location>
        <begin position="166"/>
        <end position="175"/>
    </location>
</feature>
<dbReference type="AlphaFoldDB" id="A0A1I8IT70"/>
<feature type="transmembrane region" description="Helical" evidence="2">
    <location>
        <begin position="51"/>
        <end position="70"/>
    </location>
</feature>
<keyword evidence="2" id="KW-1133">Transmembrane helix</keyword>
<feature type="transmembrane region" description="Helical" evidence="2">
    <location>
        <begin position="260"/>
        <end position="277"/>
    </location>
</feature>
<evidence type="ECO:0000313" key="4">
    <source>
        <dbReference type="WBParaSite" id="maker-uti_cns_0016257-snap-gene-0.2-mRNA-1"/>
    </source>
</evidence>
<evidence type="ECO:0000256" key="1">
    <source>
        <dbReference type="SAM" id="MobiDB-lite"/>
    </source>
</evidence>
<proteinExistence type="predicted"/>
<keyword evidence="2" id="KW-0472">Membrane</keyword>